<dbReference type="Proteomes" id="UP000816034">
    <property type="component" value="Unassembled WGS sequence"/>
</dbReference>
<sequence>MQERDILSFLEMNDFQISKPYMVCKYWYTLMNSEEFAVMYLGNQWSLTSNQKQVLKKADRFYQKLRSNYRHYLTQIQSYLNEHDDCYCMSESSKRIDSFFILDRFGNELFYRNFDMAPLGAWERYKFIKENTVSSFVESVIQAQDMYHIRPIFHTKGKSFAFISKQDLYFVVVSNSIRNNAMEMICLLYKIHDLLCEILGRPKIGIDNIRINHTLIWLLVDEVLCLGMTQNSTANELKEILKASWPEKALLPEIIPTYSNAPSVHFNATPIEYRRNEIFWDWFEKSRMTVTSNGQISAHQVSGKIDVTCYISGLYPELILMLNRRFQDYWALDGSVKLFKDVKLNEEKTISFIPPDGHFELLRYMFERVTTAKAPHFSLRLSLQNISTQGLTTTAAEVQISLQQNFDVPIYY</sequence>
<dbReference type="InterPro" id="IPR011012">
    <property type="entry name" value="Longin-like_dom_sf"/>
</dbReference>
<dbReference type="InterPro" id="IPR028565">
    <property type="entry name" value="MHD"/>
</dbReference>
<keyword evidence="4" id="KW-0472">Membrane</keyword>
<dbReference type="PANTHER" id="PTHR10529">
    <property type="entry name" value="AP COMPLEX SUBUNIT MU"/>
    <property type="match status" value="1"/>
</dbReference>
<dbReference type="Pfam" id="PF00928">
    <property type="entry name" value="Adap_comp_sub"/>
    <property type="match status" value="1"/>
</dbReference>
<dbReference type="SUPFAM" id="SSF64356">
    <property type="entry name" value="SNARE-like"/>
    <property type="match status" value="1"/>
</dbReference>
<organism evidence="6 7">
    <name type="scientific">Naegleria lovaniensis</name>
    <name type="common">Amoeba</name>
    <dbReference type="NCBI Taxonomy" id="51637"/>
    <lineage>
        <taxon>Eukaryota</taxon>
        <taxon>Discoba</taxon>
        <taxon>Heterolobosea</taxon>
        <taxon>Tetramitia</taxon>
        <taxon>Eutetramitia</taxon>
        <taxon>Vahlkampfiidae</taxon>
        <taxon>Naegleria</taxon>
    </lineage>
</organism>
<evidence type="ECO:0000256" key="2">
    <source>
        <dbReference type="ARBA" id="ARBA00022448"/>
    </source>
</evidence>
<dbReference type="PROSITE" id="PS51072">
    <property type="entry name" value="MHD"/>
    <property type="match status" value="1"/>
</dbReference>
<keyword evidence="3" id="KW-0653">Protein transport</keyword>
<dbReference type="SUPFAM" id="SSF49447">
    <property type="entry name" value="Second domain of Mu2 adaptin subunit (ap50) of ap2 adaptor"/>
    <property type="match status" value="1"/>
</dbReference>
<evidence type="ECO:0000259" key="5">
    <source>
        <dbReference type="PROSITE" id="PS51072"/>
    </source>
</evidence>
<keyword evidence="2" id="KW-0813">Transport</keyword>
<comment type="caution">
    <text evidence="6">The sequence shown here is derived from an EMBL/GenBank/DDBJ whole genome shotgun (WGS) entry which is preliminary data.</text>
</comment>
<dbReference type="Gene3D" id="2.60.40.1170">
    <property type="entry name" value="Mu homology domain, subdomain B"/>
    <property type="match status" value="1"/>
</dbReference>
<evidence type="ECO:0000256" key="3">
    <source>
        <dbReference type="ARBA" id="ARBA00022927"/>
    </source>
</evidence>
<evidence type="ECO:0000313" key="6">
    <source>
        <dbReference type="EMBL" id="KAG2386011.1"/>
    </source>
</evidence>
<gene>
    <name evidence="6" type="ORF">C9374_003160</name>
</gene>
<dbReference type="GO" id="GO:0030131">
    <property type="term" value="C:clathrin adaptor complex"/>
    <property type="evidence" value="ECO:0007669"/>
    <property type="project" value="InterPro"/>
</dbReference>
<dbReference type="Gene3D" id="3.30.450.60">
    <property type="match status" value="1"/>
</dbReference>
<proteinExistence type="predicted"/>
<dbReference type="GO" id="GO:0016192">
    <property type="term" value="P:vesicle-mediated transport"/>
    <property type="evidence" value="ECO:0007669"/>
    <property type="project" value="InterPro"/>
</dbReference>
<accession>A0AA88GPM6</accession>
<dbReference type="GO" id="GO:0006886">
    <property type="term" value="P:intracellular protein transport"/>
    <property type="evidence" value="ECO:0007669"/>
    <property type="project" value="InterPro"/>
</dbReference>
<protein>
    <recommendedName>
        <fullName evidence="5">MHD domain-containing protein</fullName>
    </recommendedName>
</protein>
<dbReference type="AlphaFoldDB" id="A0AA88GPM6"/>
<dbReference type="InterPro" id="IPR050431">
    <property type="entry name" value="Adaptor_comp_med_subunit"/>
</dbReference>
<reference evidence="6 7" key="1">
    <citation type="journal article" date="2018" name="BMC Genomics">
        <title>The genome of Naegleria lovaniensis, the basis for a comparative approach to unravel pathogenicity factors of the human pathogenic amoeba N. fowleri.</title>
        <authorList>
            <person name="Liechti N."/>
            <person name="Schurch N."/>
            <person name="Bruggmann R."/>
            <person name="Wittwer M."/>
        </authorList>
    </citation>
    <scope>NUCLEOTIDE SEQUENCE [LARGE SCALE GENOMIC DNA]</scope>
    <source>
        <strain evidence="6 7">ATCC 30569</strain>
    </source>
</reference>
<dbReference type="InterPro" id="IPR001392">
    <property type="entry name" value="Clathrin_mu"/>
</dbReference>
<dbReference type="GO" id="GO:0012505">
    <property type="term" value="C:endomembrane system"/>
    <property type="evidence" value="ECO:0007669"/>
    <property type="project" value="UniProtKB-SubCell"/>
</dbReference>
<dbReference type="InterPro" id="IPR018240">
    <property type="entry name" value="Clathrin_mu_CS"/>
</dbReference>
<dbReference type="GeneID" id="68095615"/>
<dbReference type="PRINTS" id="PR00314">
    <property type="entry name" value="CLATHRINADPT"/>
</dbReference>
<dbReference type="InterPro" id="IPR036168">
    <property type="entry name" value="AP2_Mu_C_sf"/>
</dbReference>
<evidence type="ECO:0000256" key="4">
    <source>
        <dbReference type="ARBA" id="ARBA00023136"/>
    </source>
</evidence>
<feature type="domain" description="MHD" evidence="5">
    <location>
        <begin position="275"/>
        <end position="412"/>
    </location>
</feature>
<name>A0AA88GPM6_NAELO</name>
<dbReference type="PROSITE" id="PS00991">
    <property type="entry name" value="CLAT_ADAPTOR_M_2"/>
    <property type="match status" value="1"/>
</dbReference>
<dbReference type="EMBL" id="PYSW02000017">
    <property type="protein sequence ID" value="KAG2386011.1"/>
    <property type="molecule type" value="Genomic_DNA"/>
</dbReference>
<evidence type="ECO:0000313" key="7">
    <source>
        <dbReference type="Proteomes" id="UP000816034"/>
    </source>
</evidence>
<comment type="subcellular location">
    <subcellularLocation>
        <location evidence="1">Endomembrane system</location>
    </subcellularLocation>
</comment>
<evidence type="ECO:0000256" key="1">
    <source>
        <dbReference type="ARBA" id="ARBA00004308"/>
    </source>
</evidence>
<dbReference type="RefSeq" id="XP_044550004.1">
    <property type="nucleotide sequence ID" value="XM_044692658.1"/>
</dbReference>
<keyword evidence="7" id="KW-1185">Reference proteome</keyword>